<name>A0A9P5ZG84_9AGAR</name>
<feature type="region of interest" description="Disordered" evidence="1">
    <location>
        <begin position="160"/>
        <end position="183"/>
    </location>
</feature>
<feature type="compositionally biased region" description="Low complexity" evidence="1">
    <location>
        <begin position="166"/>
        <end position="183"/>
    </location>
</feature>
<dbReference type="Gene3D" id="1.20.1280.50">
    <property type="match status" value="1"/>
</dbReference>
<evidence type="ECO:0000256" key="1">
    <source>
        <dbReference type="SAM" id="MobiDB-lite"/>
    </source>
</evidence>
<dbReference type="Proteomes" id="UP000807469">
    <property type="component" value="Unassembled WGS sequence"/>
</dbReference>
<organism evidence="3 4">
    <name type="scientific">Pholiota conissans</name>
    <dbReference type="NCBI Taxonomy" id="109636"/>
    <lineage>
        <taxon>Eukaryota</taxon>
        <taxon>Fungi</taxon>
        <taxon>Dikarya</taxon>
        <taxon>Basidiomycota</taxon>
        <taxon>Agaricomycotina</taxon>
        <taxon>Agaricomycetes</taxon>
        <taxon>Agaricomycetidae</taxon>
        <taxon>Agaricales</taxon>
        <taxon>Agaricineae</taxon>
        <taxon>Strophariaceae</taxon>
        <taxon>Pholiota</taxon>
    </lineage>
</organism>
<protein>
    <recommendedName>
        <fullName evidence="2">F-box domain-containing protein</fullName>
    </recommendedName>
</protein>
<dbReference type="AlphaFoldDB" id="A0A9P5ZG84"/>
<dbReference type="PROSITE" id="PS50181">
    <property type="entry name" value="FBOX"/>
    <property type="match status" value="1"/>
</dbReference>
<evidence type="ECO:0000313" key="3">
    <source>
        <dbReference type="EMBL" id="KAF9486553.1"/>
    </source>
</evidence>
<evidence type="ECO:0000313" key="4">
    <source>
        <dbReference type="Proteomes" id="UP000807469"/>
    </source>
</evidence>
<feature type="domain" description="F-box" evidence="2">
    <location>
        <begin position="34"/>
        <end position="82"/>
    </location>
</feature>
<accession>A0A9P5ZG84</accession>
<keyword evidence="4" id="KW-1185">Reference proteome</keyword>
<dbReference type="InterPro" id="IPR001810">
    <property type="entry name" value="F-box_dom"/>
</dbReference>
<dbReference type="Pfam" id="PF12937">
    <property type="entry name" value="F-box-like"/>
    <property type="match status" value="1"/>
</dbReference>
<reference evidence="3" key="1">
    <citation type="submission" date="2020-11" db="EMBL/GenBank/DDBJ databases">
        <authorList>
            <consortium name="DOE Joint Genome Institute"/>
            <person name="Ahrendt S."/>
            <person name="Riley R."/>
            <person name="Andreopoulos W."/>
            <person name="Labutti K."/>
            <person name="Pangilinan J."/>
            <person name="Ruiz-Duenas F.J."/>
            <person name="Barrasa J.M."/>
            <person name="Sanchez-Garcia M."/>
            <person name="Camarero S."/>
            <person name="Miyauchi S."/>
            <person name="Serrano A."/>
            <person name="Linde D."/>
            <person name="Babiker R."/>
            <person name="Drula E."/>
            <person name="Ayuso-Fernandez I."/>
            <person name="Pacheco R."/>
            <person name="Padilla G."/>
            <person name="Ferreira P."/>
            <person name="Barriuso J."/>
            <person name="Kellner H."/>
            <person name="Castanera R."/>
            <person name="Alfaro M."/>
            <person name="Ramirez L."/>
            <person name="Pisabarro A.G."/>
            <person name="Kuo A."/>
            <person name="Tritt A."/>
            <person name="Lipzen A."/>
            <person name="He G."/>
            <person name="Yan M."/>
            <person name="Ng V."/>
            <person name="Cullen D."/>
            <person name="Martin F."/>
            <person name="Rosso M.-N."/>
            <person name="Henrissat B."/>
            <person name="Hibbett D."/>
            <person name="Martinez A.T."/>
            <person name="Grigoriev I.V."/>
        </authorList>
    </citation>
    <scope>NUCLEOTIDE SEQUENCE</scope>
    <source>
        <strain evidence="3">CIRM-BRFM 674</strain>
    </source>
</reference>
<comment type="caution">
    <text evidence="3">The sequence shown here is derived from an EMBL/GenBank/DDBJ whole genome shotgun (WGS) entry which is preliminary data.</text>
</comment>
<sequence>MSQVSTSANIVARRSSGLTAEMQAQSDSTATVSPNDLLTFPPEILLHILSYLDIPDLAMIARVVPALEPLANDPVLQRYRLLIVSPSRVNHNLFGKGPHGQALRPTVPDLVHRGVLRGIERQWRMGAYFYSKSAVIQYENGRMLSRRLASNTLSSQLRKRIKSDAKASGSSGSARSSDGESFSPNVASSLLPIMRQLKWSLQRDRLAKVFKDSGMRLGVGAWLANGDIGRRILLDDEKFRLALCPDIRKTRGFFEKLSKT</sequence>
<dbReference type="InterPro" id="IPR036047">
    <property type="entry name" value="F-box-like_dom_sf"/>
</dbReference>
<dbReference type="OrthoDB" id="3219396at2759"/>
<dbReference type="EMBL" id="MU155130">
    <property type="protein sequence ID" value="KAF9486553.1"/>
    <property type="molecule type" value="Genomic_DNA"/>
</dbReference>
<proteinExistence type="predicted"/>
<gene>
    <name evidence="3" type="ORF">BDN70DRAFT_870138</name>
</gene>
<evidence type="ECO:0000259" key="2">
    <source>
        <dbReference type="PROSITE" id="PS50181"/>
    </source>
</evidence>
<dbReference type="SUPFAM" id="SSF81383">
    <property type="entry name" value="F-box domain"/>
    <property type="match status" value="1"/>
</dbReference>